<dbReference type="EMBL" id="CM044708">
    <property type="protein sequence ID" value="KAI5649356.1"/>
    <property type="molecule type" value="Genomic_DNA"/>
</dbReference>
<accession>A0ACB9ZNT9</accession>
<reference evidence="2" key="1">
    <citation type="journal article" date="2023" name="Nat. Plants">
        <title>Single-cell RNA sequencing provides a high-resolution roadmap for understanding the multicellular compartmentation of specialized metabolism.</title>
        <authorList>
            <person name="Sun S."/>
            <person name="Shen X."/>
            <person name="Li Y."/>
            <person name="Li Y."/>
            <person name="Wang S."/>
            <person name="Li R."/>
            <person name="Zhang H."/>
            <person name="Shen G."/>
            <person name="Guo B."/>
            <person name="Wei J."/>
            <person name="Xu J."/>
            <person name="St-Pierre B."/>
            <person name="Chen S."/>
            <person name="Sun C."/>
        </authorList>
    </citation>
    <scope>NUCLEOTIDE SEQUENCE [LARGE SCALE GENOMIC DNA]</scope>
</reference>
<evidence type="ECO:0000313" key="2">
    <source>
        <dbReference type="Proteomes" id="UP001060085"/>
    </source>
</evidence>
<dbReference type="Proteomes" id="UP001060085">
    <property type="component" value="Linkage Group LG08"/>
</dbReference>
<comment type="caution">
    <text evidence="1">The sequence shown here is derived from an EMBL/GenBank/DDBJ whole genome shotgun (WGS) entry which is preliminary data.</text>
</comment>
<protein>
    <submittedName>
        <fullName evidence="1">Uncharacterized protein</fullName>
    </submittedName>
</protein>
<name>A0ACB9ZNT9_CATRO</name>
<keyword evidence="2" id="KW-1185">Reference proteome</keyword>
<sequence length="133" mass="15201">MTLKQGNKSVEEYRQKLELYTLRLNLEEDKNASISRSWPKKEATPKVAFKDHSKSKEEKTGKLITNPTRCFKCNGVGHIAINFPTKRTLVFNEDLNGWIEKNDDDCKEGIVHKDANSEDQAIASFEVLALVEF</sequence>
<proteinExistence type="predicted"/>
<gene>
    <name evidence="1" type="ORF">M9H77_35361</name>
</gene>
<organism evidence="1 2">
    <name type="scientific">Catharanthus roseus</name>
    <name type="common">Madagascar periwinkle</name>
    <name type="synonym">Vinca rosea</name>
    <dbReference type="NCBI Taxonomy" id="4058"/>
    <lineage>
        <taxon>Eukaryota</taxon>
        <taxon>Viridiplantae</taxon>
        <taxon>Streptophyta</taxon>
        <taxon>Embryophyta</taxon>
        <taxon>Tracheophyta</taxon>
        <taxon>Spermatophyta</taxon>
        <taxon>Magnoliopsida</taxon>
        <taxon>eudicotyledons</taxon>
        <taxon>Gunneridae</taxon>
        <taxon>Pentapetalae</taxon>
        <taxon>asterids</taxon>
        <taxon>lamiids</taxon>
        <taxon>Gentianales</taxon>
        <taxon>Apocynaceae</taxon>
        <taxon>Rauvolfioideae</taxon>
        <taxon>Vinceae</taxon>
        <taxon>Catharanthinae</taxon>
        <taxon>Catharanthus</taxon>
    </lineage>
</organism>
<evidence type="ECO:0000313" key="1">
    <source>
        <dbReference type="EMBL" id="KAI5649356.1"/>
    </source>
</evidence>